<dbReference type="EMBL" id="JAGPYM010000001">
    <property type="protein sequence ID" value="KAH6900192.1"/>
    <property type="molecule type" value="Genomic_DNA"/>
</dbReference>
<keyword evidence="1" id="KW-0732">Signal</keyword>
<gene>
    <name evidence="2" type="ORF">B0T10DRAFT_469869</name>
</gene>
<proteinExistence type="predicted"/>
<organism evidence="2 3">
    <name type="scientific">Thelonectria olida</name>
    <dbReference type="NCBI Taxonomy" id="1576542"/>
    <lineage>
        <taxon>Eukaryota</taxon>
        <taxon>Fungi</taxon>
        <taxon>Dikarya</taxon>
        <taxon>Ascomycota</taxon>
        <taxon>Pezizomycotina</taxon>
        <taxon>Sordariomycetes</taxon>
        <taxon>Hypocreomycetidae</taxon>
        <taxon>Hypocreales</taxon>
        <taxon>Nectriaceae</taxon>
        <taxon>Thelonectria</taxon>
    </lineage>
</organism>
<sequence length="116" mass="12638">MQARLLALALATSSSSQPLTLVNDRSTHLPQSKHAGRTRWHSQLLEQSPISIPITRCISHAILPPIGTWMVNVLPTLSAQHKLHNLLESSGHHGSCTAETGSLPPVSAWPRYLTQP</sequence>
<protein>
    <recommendedName>
        <fullName evidence="4">Secreted protein</fullName>
    </recommendedName>
</protein>
<dbReference type="Proteomes" id="UP000777438">
    <property type="component" value="Unassembled WGS sequence"/>
</dbReference>
<evidence type="ECO:0000313" key="2">
    <source>
        <dbReference type="EMBL" id="KAH6900192.1"/>
    </source>
</evidence>
<evidence type="ECO:0000313" key="3">
    <source>
        <dbReference type="Proteomes" id="UP000777438"/>
    </source>
</evidence>
<comment type="caution">
    <text evidence="2">The sequence shown here is derived from an EMBL/GenBank/DDBJ whole genome shotgun (WGS) entry which is preliminary data.</text>
</comment>
<feature type="signal peptide" evidence="1">
    <location>
        <begin position="1"/>
        <end position="16"/>
    </location>
</feature>
<name>A0A9P8WIZ2_9HYPO</name>
<accession>A0A9P8WIZ2</accession>
<evidence type="ECO:0008006" key="4">
    <source>
        <dbReference type="Google" id="ProtNLM"/>
    </source>
</evidence>
<dbReference type="AlphaFoldDB" id="A0A9P8WIZ2"/>
<reference evidence="2 3" key="1">
    <citation type="journal article" date="2021" name="Nat. Commun.">
        <title>Genetic determinants of endophytism in the Arabidopsis root mycobiome.</title>
        <authorList>
            <person name="Mesny F."/>
            <person name="Miyauchi S."/>
            <person name="Thiergart T."/>
            <person name="Pickel B."/>
            <person name="Atanasova L."/>
            <person name="Karlsson M."/>
            <person name="Huettel B."/>
            <person name="Barry K.W."/>
            <person name="Haridas S."/>
            <person name="Chen C."/>
            <person name="Bauer D."/>
            <person name="Andreopoulos W."/>
            <person name="Pangilinan J."/>
            <person name="LaButti K."/>
            <person name="Riley R."/>
            <person name="Lipzen A."/>
            <person name="Clum A."/>
            <person name="Drula E."/>
            <person name="Henrissat B."/>
            <person name="Kohler A."/>
            <person name="Grigoriev I.V."/>
            <person name="Martin F.M."/>
            <person name="Hacquard S."/>
        </authorList>
    </citation>
    <scope>NUCLEOTIDE SEQUENCE [LARGE SCALE GENOMIC DNA]</scope>
    <source>
        <strain evidence="2 3">MPI-CAGE-CH-0241</strain>
    </source>
</reference>
<feature type="chain" id="PRO_5040414909" description="Secreted protein" evidence="1">
    <location>
        <begin position="17"/>
        <end position="116"/>
    </location>
</feature>
<keyword evidence="3" id="KW-1185">Reference proteome</keyword>
<evidence type="ECO:0000256" key="1">
    <source>
        <dbReference type="SAM" id="SignalP"/>
    </source>
</evidence>